<organism evidence="1 2">
    <name type="scientific">Haloarcula quadrata</name>
    <dbReference type="NCBI Taxonomy" id="182779"/>
    <lineage>
        <taxon>Archaea</taxon>
        <taxon>Methanobacteriati</taxon>
        <taxon>Methanobacteriota</taxon>
        <taxon>Stenosarchaea group</taxon>
        <taxon>Halobacteria</taxon>
        <taxon>Halobacteriales</taxon>
        <taxon>Haloarculaceae</taxon>
        <taxon>Haloarcula</taxon>
    </lineage>
</organism>
<keyword evidence="2" id="KW-1185">Reference proteome</keyword>
<comment type="caution">
    <text evidence="1">The sequence shown here is derived from an EMBL/GenBank/DDBJ whole genome shotgun (WGS) entry which is preliminary data.</text>
</comment>
<proteinExistence type="predicted"/>
<name>A0A495QQS7_9EURY</name>
<accession>A0A495QQS7</accession>
<dbReference type="Proteomes" id="UP000268233">
    <property type="component" value="Unassembled WGS sequence"/>
</dbReference>
<evidence type="ECO:0000313" key="1">
    <source>
        <dbReference type="EMBL" id="RKS75846.1"/>
    </source>
</evidence>
<dbReference type="RefSeq" id="WP_394337637.1">
    <property type="nucleotide sequence ID" value="NZ_RBWW01000003.1"/>
</dbReference>
<reference evidence="1 2" key="1">
    <citation type="submission" date="2018-10" db="EMBL/GenBank/DDBJ databases">
        <title>Genomic Encyclopedia of Archaeal and Bacterial Type Strains, Phase II (KMG-II): from individual species to whole genera.</title>
        <authorList>
            <person name="Goeker M."/>
        </authorList>
    </citation>
    <scope>NUCLEOTIDE SEQUENCE [LARGE SCALE GENOMIC DNA]</scope>
    <source>
        <strain evidence="1 2">DSM 11927</strain>
    </source>
</reference>
<evidence type="ECO:0000313" key="2">
    <source>
        <dbReference type="Proteomes" id="UP000268233"/>
    </source>
</evidence>
<dbReference type="EMBL" id="RBWW01000003">
    <property type="protein sequence ID" value="RKS75846.1"/>
    <property type="molecule type" value="Genomic_DNA"/>
</dbReference>
<sequence length="107" mass="12393">MTNASLTKASLSHYAKRGGSPESVLVSWWESFTVRLMLLLPAEFIVQYLFDSMEKRVVEREICREYSPATSWSGEYCPLKYDPQPLLPERAERALSERHETVTFCMI</sequence>
<protein>
    <submittedName>
        <fullName evidence="1">Uncharacterized protein</fullName>
    </submittedName>
</protein>
<dbReference type="AlphaFoldDB" id="A0A495QQS7"/>
<gene>
    <name evidence="1" type="ORF">BDK61_4369</name>
</gene>